<feature type="chain" id="PRO_5047351295" evidence="2">
    <location>
        <begin position="19"/>
        <end position="319"/>
    </location>
</feature>
<gene>
    <name evidence="3" type="ORF">NQ519_11570</name>
</gene>
<evidence type="ECO:0000313" key="3">
    <source>
        <dbReference type="EMBL" id="UWN64391.1"/>
    </source>
</evidence>
<evidence type="ECO:0000256" key="2">
    <source>
        <dbReference type="SAM" id="SignalP"/>
    </source>
</evidence>
<dbReference type="Proteomes" id="UP001058267">
    <property type="component" value="Chromosome"/>
</dbReference>
<proteinExistence type="predicted"/>
<protein>
    <submittedName>
        <fullName evidence="3">Uncharacterized protein</fullName>
    </submittedName>
</protein>
<organism evidence="3 4">
    <name type="scientific">Alistipes senegalensis JC50</name>
    <dbReference type="NCBI Taxonomy" id="1033732"/>
    <lineage>
        <taxon>Bacteria</taxon>
        <taxon>Pseudomonadati</taxon>
        <taxon>Bacteroidota</taxon>
        <taxon>Bacteroidia</taxon>
        <taxon>Bacteroidales</taxon>
        <taxon>Rikenellaceae</taxon>
        <taxon>Alistipes</taxon>
    </lineage>
</organism>
<accession>A0ABY5V442</accession>
<sequence length="319" mass="37772">MKKILLLQYFLLFSGTMAFSQKELSESPFKNVIGQTLEVDRNKYLYRIETTDFAFIFHYFFEKPQTYTIVDIIPFHKFVDDQVPEQYKEDWINSRLPSYYPILTLKDKVTGLTNNFISPQKISTENDVLIFQPDSDWLKSFFRLYDNAEVESTSGSKWVFTDCGIGSSGSIFLTTEAGTKIYLKTINHILKVPFAWYEYRKQRAELEKRRLEQAKQQAEQAKQQAELEKQRKRQALIKKYGPHYAQCIEDEKIELGMPKEVFFEIKDKDFIARIQESLVHGVRVEIYREIRAGSALIYGYNKYDYYRFENGKLVSYLYD</sequence>
<dbReference type="EMBL" id="CP102252">
    <property type="protein sequence ID" value="UWN64391.1"/>
    <property type="molecule type" value="Genomic_DNA"/>
</dbReference>
<feature type="coiled-coil region" evidence="1">
    <location>
        <begin position="201"/>
        <end position="238"/>
    </location>
</feature>
<keyword evidence="1" id="KW-0175">Coiled coil</keyword>
<reference evidence="3" key="1">
    <citation type="journal article" date="2022" name="Cell">
        <title>Design, construction, and in vivo augmentation of a complex gut microbiome.</title>
        <authorList>
            <person name="Cheng A.G."/>
            <person name="Ho P.Y."/>
            <person name="Aranda-Diaz A."/>
            <person name="Jain S."/>
            <person name="Yu F.B."/>
            <person name="Meng X."/>
            <person name="Wang M."/>
            <person name="Iakiviak M."/>
            <person name="Nagashima K."/>
            <person name="Zhao A."/>
            <person name="Murugkar P."/>
            <person name="Patil A."/>
            <person name="Atabakhsh K."/>
            <person name="Weakley A."/>
            <person name="Yan J."/>
            <person name="Brumbaugh A.R."/>
            <person name="Higginbottom S."/>
            <person name="Dimas A."/>
            <person name="Shiver A.L."/>
            <person name="Deutschbauer A."/>
            <person name="Neff N."/>
            <person name="Sonnenburg J.L."/>
            <person name="Huang K.C."/>
            <person name="Fischbach M.A."/>
        </authorList>
    </citation>
    <scope>NUCLEOTIDE SEQUENCE</scope>
    <source>
        <strain evidence="3">JC50</strain>
    </source>
</reference>
<name>A0ABY5V442_9BACT</name>
<dbReference type="RefSeq" id="WP_218915858.1">
    <property type="nucleotide sequence ID" value="NZ_CP102252.1"/>
</dbReference>
<keyword evidence="2" id="KW-0732">Signal</keyword>
<feature type="signal peptide" evidence="2">
    <location>
        <begin position="1"/>
        <end position="18"/>
    </location>
</feature>
<evidence type="ECO:0000256" key="1">
    <source>
        <dbReference type="SAM" id="Coils"/>
    </source>
</evidence>
<evidence type="ECO:0000313" key="4">
    <source>
        <dbReference type="Proteomes" id="UP001058267"/>
    </source>
</evidence>
<keyword evidence="4" id="KW-1185">Reference proteome</keyword>